<dbReference type="KEGG" id="blag:BLTE_08040"/>
<protein>
    <recommendedName>
        <fullName evidence="3">PhiE125 gp8 family phage protein</fullName>
    </recommendedName>
</protein>
<dbReference type="NCBIfam" id="TIGR01560">
    <property type="entry name" value="put_DNA_pack"/>
    <property type="match status" value="1"/>
</dbReference>
<dbReference type="AlphaFoldDB" id="A0A348FXT6"/>
<dbReference type="CDD" id="cd08054">
    <property type="entry name" value="gp6"/>
    <property type="match status" value="1"/>
</dbReference>
<gene>
    <name evidence="1" type="ORF">BLTE_08040</name>
</gene>
<organism evidence="1 2">
    <name type="scientific">Blastochloris tepida</name>
    <dbReference type="NCBI Taxonomy" id="2233851"/>
    <lineage>
        <taxon>Bacteria</taxon>
        <taxon>Pseudomonadati</taxon>
        <taxon>Pseudomonadota</taxon>
        <taxon>Alphaproteobacteria</taxon>
        <taxon>Hyphomicrobiales</taxon>
        <taxon>Blastochloridaceae</taxon>
        <taxon>Blastochloris</taxon>
    </lineage>
</organism>
<dbReference type="OrthoDB" id="8452228at2"/>
<dbReference type="Gene3D" id="1.10.3230.30">
    <property type="entry name" value="Phage gp6-like head-tail connector protein"/>
    <property type="match status" value="1"/>
</dbReference>
<dbReference type="InterPro" id="IPR011738">
    <property type="entry name" value="Phage_CHP"/>
</dbReference>
<reference evidence="1 2" key="1">
    <citation type="submission" date="2018-08" db="EMBL/GenBank/DDBJ databases">
        <title>Complete genome sequencing of Blastochloris tepida GI.</title>
        <authorList>
            <person name="Tsukatani Y."/>
            <person name="Mori H."/>
        </authorList>
    </citation>
    <scope>NUCLEOTIDE SEQUENCE [LARGE SCALE GENOMIC DNA]</scope>
    <source>
        <strain evidence="1 2">GI</strain>
    </source>
</reference>
<dbReference type="RefSeq" id="WP_126397833.1">
    <property type="nucleotide sequence ID" value="NZ_AP018907.1"/>
</dbReference>
<evidence type="ECO:0000313" key="2">
    <source>
        <dbReference type="Proteomes" id="UP000266934"/>
    </source>
</evidence>
<keyword evidence="2" id="KW-1185">Reference proteome</keyword>
<dbReference type="Pfam" id="PF05135">
    <property type="entry name" value="Phage_connect_1"/>
    <property type="match status" value="1"/>
</dbReference>
<accession>A0A348FXT6</accession>
<proteinExistence type="predicted"/>
<dbReference type="Proteomes" id="UP000266934">
    <property type="component" value="Chromosome"/>
</dbReference>
<dbReference type="EMBL" id="AP018907">
    <property type="protein sequence ID" value="BBF92119.1"/>
    <property type="molecule type" value="Genomic_DNA"/>
</dbReference>
<sequence>MRLIRITPPGTSPVSLQEAKAHLRLEHSDDDALIDHYLQAAVQRLDGRDGFLGRALITQTWKLLLDGFPDAITVPLPPCQAVAEIAYVDAAGTVQTLAADAYQVFGLADAAPAGIVPAYGKAWPATRPMREAVAVTFRAGYGDSAADVPAPLRTAILQLAATLYANRETITAGAVDELPDGALATLAEHRVWAF</sequence>
<evidence type="ECO:0008006" key="3">
    <source>
        <dbReference type="Google" id="ProtNLM"/>
    </source>
</evidence>
<dbReference type="InterPro" id="IPR021146">
    <property type="entry name" value="Phage_gp6-like_head-tail"/>
</dbReference>
<evidence type="ECO:0000313" key="1">
    <source>
        <dbReference type="EMBL" id="BBF92119.1"/>
    </source>
</evidence>
<name>A0A348FXT6_9HYPH</name>
<dbReference type="NCBIfam" id="TIGR02215">
    <property type="entry name" value="phage_chp_gp8"/>
    <property type="match status" value="1"/>
</dbReference>
<dbReference type="InterPro" id="IPR006450">
    <property type="entry name" value="Phage_HK97_gp6-like"/>
</dbReference>